<accession>A0ABX3SSU5</accession>
<dbReference type="Proteomes" id="UP000243140">
    <property type="component" value="Unassembled WGS sequence"/>
</dbReference>
<protein>
    <recommendedName>
        <fullName evidence="3">Tryptophanase</fullName>
    </recommendedName>
</protein>
<comment type="caution">
    <text evidence="1">The sequence shown here is derived from an EMBL/GenBank/DDBJ whole genome shotgun (WGS) entry which is preliminary data.</text>
</comment>
<dbReference type="EMBL" id="MVHV01000008">
    <property type="protein sequence ID" value="ORA83298.1"/>
    <property type="molecule type" value="Genomic_DNA"/>
</dbReference>
<evidence type="ECO:0000313" key="2">
    <source>
        <dbReference type="Proteomes" id="UP000243140"/>
    </source>
</evidence>
<gene>
    <name evidence="1" type="ORF">BST29_10595</name>
</gene>
<evidence type="ECO:0000313" key="1">
    <source>
        <dbReference type="EMBL" id="ORA83298.1"/>
    </source>
</evidence>
<name>A0ABX3SSU5_MYCMA</name>
<reference evidence="1 2" key="1">
    <citation type="submission" date="2017-02" db="EMBL/GenBank/DDBJ databases">
        <title>The new phylogeny of genus Mycobacterium.</title>
        <authorList>
            <person name="Tortoli E."/>
            <person name="Trovato A."/>
            <person name="Cirillo D.M."/>
        </authorList>
    </citation>
    <scope>NUCLEOTIDE SEQUENCE [LARGE SCALE GENOMIC DNA]</scope>
    <source>
        <strain evidence="1 2">IP1130001</strain>
    </source>
</reference>
<evidence type="ECO:0008006" key="3">
    <source>
        <dbReference type="Google" id="ProtNLM"/>
    </source>
</evidence>
<keyword evidence="2" id="KW-1185">Reference proteome</keyword>
<sequence>MQSGCPGVKFVDEIALAWDLLDALPSLTDSNRVSLCVEIGAGEMPSAIEHLLTAFVVNRSALPADLAPRVSVWLDSYIGSTNEASLRRLLHRATEPDESRM</sequence>
<organism evidence="1 2">
    <name type="scientific">Mycobacterium malmoense</name>
    <dbReference type="NCBI Taxonomy" id="1780"/>
    <lineage>
        <taxon>Bacteria</taxon>
        <taxon>Bacillati</taxon>
        <taxon>Actinomycetota</taxon>
        <taxon>Actinomycetes</taxon>
        <taxon>Mycobacteriales</taxon>
        <taxon>Mycobacteriaceae</taxon>
        <taxon>Mycobacterium</taxon>
    </lineage>
</organism>
<proteinExistence type="predicted"/>